<feature type="transmembrane region" description="Helical" evidence="5">
    <location>
        <begin position="378"/>
        <end position="398"/>
    </location>
</feature>
<evidence type="ECO:0000259" key="6">
    <source>
        <dbReference type="Pfam" id="PF04932"/>
    </source>
</evidence>
<dbReference type="PANTHER" id="PTHR37422:SF13">
    <property type="entry name" value="LIPOPOLYSACCHARIDE BIOSYNTHESIS PROTEIN PA4999-RELATED"/>
    <property type="match status" value="1"/>
</dbReference>
<dbReference type="EMBL" id="JAIOIV010000026">
    <property type="protein sequence ID" value="MBZ0155184.1"/>
    <property type="molecule type" value="Genomic_DNA"/>
</dbReference>
<feature type="domain" description="O-antigen ligase-related" evidence="6">
    <location>
        <begin position="242"/>
        <end position="391"/>
    </location>
</feature>
<keyword evidence="3 5" id="KW-1133">Transmembrane helix</keyword>
<evidence type="ECO:0000256" key="2">
    <source>
        <dbReference type="ARBA" id="ARBA00022692"/>
    </source>
</evidence>
<feature type="transmembrane region" description="Helical" evidence="5">
    <location>
        <begin position="430"/>
        <end position="456"/>
    </location>
</feature>
<dbReference type="PANTHER" id="PTHR37422">
    <property type="entry name" value="TEICHURONIC ACID BIOSYNTHESIS PROTEIN TUAE"/>
    <property type="match status" value="1"/>
</dbReference>
<organism evidence="7 8">
    <name type="scientific">Candidatus Nitrobium versatile</name>
    <dbReference type="NCBI Taxonomy" id="2884831"/>
    <lineage>
        <taxon>Bacteria</taxon>
        <taxon>Pseudomonadati</taxon>
        <taxon>Nitrospirota</taxon>
        <taxon>Nitrospiria</taxon>
        <taxon>Nitrospirales</taxon>
        <taxon>Nitrospiraceae</taxon>
        <taxon>Candidatus Nitrobium</taxon>
    </lineage>
</organism>
<feature type="transmembrane region" description="Helical" evidence="5">
    <location>
        <begin position="141"/>
        <end position="159"/>
    </location>
</feature>
<dbReference type="InterPro" id="IPR051533">
    <property type="entry name" value="WaaL-like"/>
</dbReference>
<reference evidence="7" key="1">
    <citation type="journal article" date="2021" name="bioRxiv">
        <title>Unraveling nitrogen, sulfur and carbon metabolic pathways and microbial community transcriptional responses to substrate deprivation and toxicity stresses in a bioreactor mimicking anoxic brackish coastal sediment conditions.</title>
        <authorList>
            <person name="Martins P.D."/>
            <person name="Echeveste M.J."/>
            <person name="Arshad A."/>
            <person name="Kurth J."/>
            <person name="Ouboter H."/>
            <person name="Jetten M.S.M."/>
            <person name="Welte C.U."/>
        </authorList>
    </citation>
    <scope>NUCLEOTIDE SEQUENCE</scope>
    <source>
        <strain evidence="7">MAG_39</strain>
    </source>
</reference>
<accession>A0A953JAD8</accession>
<evidence type="ECO:0000256" key="3">
    <source>
        <dbReference type="ARBA" id="ARBA00022989"/>
    </source>
</evidence>
<dbReference type="AlphaFoldDB" id="A0A953JAD8"/>
<evidence type="ECO:0000256" key="5">
    <source>
        <dbReference type="SAM" id="Phobius"/>
    </source>
</evidence>
<name>A0A953JAD8_9BACT</name>
<feature type="transmembrane region" description="Helical" evidence="5">
    <location>
        <begin position="237"/>
        <end position="270"/>
    </location>
</feature>
<comment type="subcellular location">
    <subcellularLocation>
        <location evidence="1">Membrane</location>
        <topology evidence="1">Multi-pass membrane protein</topology>
    </subcellularLocation>
</comment>
<feature type="transmembrane region" description="Helical" evidence="5">
    <location>
        <begin position="111"/>
        <end position="129"/>
    </location>
</feature>
<keyword evidence="7" id="KW-0436">Ligase</keyword>
<evidence type="ECO:0000313" key="7">
    <source>
        <dbReference type="EMBL" id="MBZ0155184.1"/>
    </source>
</evidence>
<feature type="transmembrane region" description="Helical" evidence="5">
    <location>
        <begin position="12"/>
        <end position="28"/>
    </location>
</feature>
<gene>
    <name evidence="7" type="ORF">K8I29_03095</name>
</gene>
<dbReference type="GO" id="GO:0016020">
    <property type="term" value="C:membrane"/>
    <property type="evidence" value="ECO:0007669"/>
    <property type="project" value="UniProtKB-SubCell"/>
</dbReference>
<evidence type="ECO:0000256" key="1">
    <source>
        <dbReference type="ARBA" id="ARBA00004141"/>
    </source>
</evidence>
<dbReference type="Pfam" id="PF04932">
    <property type="entry name" value="Wzy_C"/>
    <property type="match status" value="1"/>
</dbReference>
<feature type="transmembrane region" description="Helical" evidence="5">
    <location>
        <begin position="212"/>
        <end position="230"/>
    </location>
</feature>
<sequence length="477" mass="52247">MNGNARRAPAGLFEGTIFLLIGAASLYLLTTEHAVYAVAPALAAALLLLISRDPRVGYYLVVFLIPFGAYRAFGGGKLLNLPWLIGFWLLLLIVLRFIGSKECLDQLKANLWPLVGLYFGTSLVSALLSRYPGTSFDTLKLFLAANVFIAIGIFFLTTPKDYGRNLLLVLIVSITVNSLLGIAGYTFTLPFFAMDPESFKRSTGATVDPNNFSLMAVFSLPLIAHAFVSARSVCSRIAACGAFVVNLAGIVLTFSRGGAIVLVVTLALILIRHIRRLTPGRMGIVIALSGILIATALVVIPDSYWERQKSVLDQKVDKSIGRRSAYLTVGFQAFMENPLLGYGPGTFRDIFSQTEVALFFQREGETLRRFAHNTYLEVLVGTGGVGFLLFLGILWRALHNFHVAGKNFQACGDEEMAAVTKAYRLSFLSLLIYLLMFSDMYHKYLLLSLTVSVLALRLSRERTERQGGGHGHTAFSG</sequence>
<feature type="transmembrane region" description="Helical" evidence="5">
    <location>
        <begin position="34"/>
        <end position="50"/>
    </location>
</feature>
<feature type="transmembrane region" description="Helical" evidence="5">
    <location>
        <begin position="57"/>
        <end position="73"/>
    </location>
</feature>
<reference evidence="7" key="2">
    <citation type="submission" date="2021-08" db="EMBL/GenBank/DDBJ databases">
        <authorList>
            <person name="Dalcin Martins P."/>
        </authorList>
    </citation>
    <scope>NUCLEOTIDE SEQUENCE</scope>
    <source>
        <strain evidence="7">MAG_39</strain>
    </source>
</reference>
<evidence type="ECO:0000313" key="8">
    <source>
        <dbReference type="Proteomes" id="UP000705867"/>
    </source>
</evidence>
<feature type="transmembrane region" description="Helical" evidence="5">
    <location>
        <begin position="166"/>
        <end position="192"/>
    </location>
</feature>
<protein>
    <submittedName>
        <fullName evidence="7">O-antigen ligase family protein</fullName>
    </submittedName>
</protein>
<dbReference type="GO" id="GO:0016874">
    <property type="term" value="F:ligase activity"/>
    <property type="evidence" value="ECO:0007669"/>
    <property type="project" value="UniProtKB-KW"/>
</dbReference>
<feature type="transmembrane region" description="Helical" evidence="5">
    <location>
        <begin position="79"/>
        <end position="99"/>
    </location>
</feature>
<comment type="caution">
    <text evidence="7">The sequence shown here is derived from an EMBL/GenBank/DDBJ whole genome shotgun (WGS) entry which is preliminary data.</text>
</comment>
<dbReference type="InterPro" id="IPR007016">
    <property type="entry name" value="O-antigen_ligase-rel_domated"/>
</dbReference>
<keyword evidence="2 5" id="KW-0812">Transmembrane</keyword>
<evidence type="ECO:0000256" key="4">
    <source>
        <dbReference type="ARBA" id="ARBA00023136"/>
    </source>
</evidence>
<dbReference type="Proteomes" id="UP000705867">
    <property type="component" value="Unassembled WGS sequence"/>
</dbReference>
<proteinExistence type="predicted"/>
<feature type="transmembrane region" description="Helical" evidence="5">
    <location>
        <begin position="282"/>
        <end position="300"/>
    </location>
</feature>
<keyword evidence="4 5" id="KW-0472">Membrane</keyword>